<accession>A0A8H7EBC7</accession>
<evidence type="ECO:0000313" key="13">
    <source>
        <dbReference type="EMBL" id="KAF7672265.1"/>
    </source>
</evidence>
<dbReference type="Gene3D" id="1.20.1250.20">
    <property type="entry name" value="MFS general substrate transporter like domains"/>
    <property type="match status" value="1"/>
</dbReference>
<feature type="transmembrane region" description="Helical" evidence="10">
    <location>
        <begin position="943"/>
        <end position="961"/>
    </location>
</feature>
<name>A0A8H7EBC7_9PLEO</name>
<keyword evidence="5" id="KW-0805">Transcription regulation</keyword>
<feature type="transmembrane region" description="Helical" evidence="10">
    <location>
        <begin position="1300"/>
        <end position="1319"/>
    </location>
</feature>
<dbReference type="PROSITE" id="PS00028">
    <property type="entry name" value="ZINC_FINGER_C2H2_1"/>
    <property type="match status" value="2"/>
</dbReference>
<dbReference type="InterPro" id="IPR011701">
    <property type="entry name" value="MFS"/>
</dbReference>
<dbReference type="GeneID" id="62208000"/>
<dbReference type="InterPro" id="IPR020846">
    <property type="entry name" value="MFS_dom"/>
</dbReference>
<feature type="transmembrane region" description="Helical" evidence="10">
    <location>
        <begin position="1266"/>
        <end position="1288"/>
    </location>
</feature>
<dbReference type="SUPFAM" id="SSF103473">
    <property type="entry name" value="MFS general substrate transporter"/>
    <property type="match status" value="1"/>
</dbReference>
<keyword evidence="3 8" id="KW-0863">Zinc-finger</keyword>
<dbReference type="InterPro" id="IPR036259">
    <property type="entry name" value="MFS_trans_sf"/>
</dbReference>
<dbReference type="PROSITE" id="PS50157">
    <property type="entry name" value="ZINC_FINGER_C2H2_2"/>
    <property type="match status" value="2"/>
</dbReference>
<evidence type="ECO:0000313" key="14">
    <source>
        <dbReference type="Proteomes" id="UP000596902"/>
    </source>
</evidence>
<feature type="region of interest" description="Disordered" evidence="9">
    <location>
        <begin position="107"/>
        <end position="170"/>
    </location>
</feature>
<feature type="domain" description="Major facilitator superfamily (MFS) profile" evidence="12">
    <location>
        <begin position="902"/>
        <end position="1369"/>
    </location>
</feature>
<feature type="transmembrane region" description="Helical" evidence="10">
    <location>
        <begin position="1061"/>
        <end position="1080"/>
    </location>
</feature>
<proteinExistence type="predicted"/>
<dbReference type="Pfam" id="PF07690">
    <property type="entry name" value="MFS_1"/>
    <property type="match status" value="1"/>
</dbReference>
<evidence type="ECO:0000256" key="5">
    <source>
        <dbReference type="ARBA" id="ARBA00023015"/>
    </source>
</evidence>
<keyword evidence="2" id="KW-0479">Metal-binding</keyword>
<evidence type="ECO:0000256" key="2">
    <source>
        <dbReference type="ARBA" id="ARBA00022723"/>
    </source>
</evidence>
<feature type="transmembrane region" description="Helical" evidence="10">
    <location>
        <begin position="1191"/>
        <end position="1212"/>
    </location>
</feature>
<evidence type="ECO:0000256" key="4">
    <source>
        <dbReference type="ARBA" id="ARBA00022833"/>
    </source>
</evidence>
<feature type="transmembrane region" description="Helical" evidence="10">
    <location>
        <begin position="1149"/>
        <end position="1171"/>
    </location>
</feature>
<dbReference type="RefSeq" id="XP_038782623.1">
    <property type="nucleotide sequence ID" value="XM_038934822.1"/>
</dbReference>
<sequence>MQTAPISANTQSANTEPAEQPRLFQCSTCKRSFTRADHLTRHVRAHTKSKPYICPVCSKGFARIDLLKRHVTNHDTEPANENDIHEIDAVHAAQDLLDLSNGFDYPSSLPAHSGSGNPSASTTSETSEPFHNPPPMLITDTTNMHRQSVDSGDPETRTTSLTDMQPPPNNGGGLVVMNQNYEDPNTAMTFLDNSMSHFDHTPGHNPFLPDYFRSMPPFEAFMSGQATPRGIMDFSFDLDVGLTDLDLGLLDQYNFQVPFAADTPSTDAQGAEQQLSETDTAPLRAEAFKQSIWRYLPQRSRNHTAEQVNLAVPDTEKDSYRRSNFTHRRVVAEKLPRSSRDRLMALVLGTCSPENVKRIASAFPSMELLDGLIQYFLSSPSIDAPMWFHLPTFSPSKMNPELLASVVSAGAATLPDISLRKLGYALHEASRMGQSKSFEEDNTAIRDLQHLQTFLLQLKVGMWSGISRKMEIAESFLQPLMTMLRRGGRFRRSTWKEISPSPDDQGSVLESKWLSWVSQESFLRLVHRAFEFDRQSSMALLKPPLISYAEMQLPLPSANTLWQAKNAATWKMAYLEMASVTTKRPSATECLLNLEHQVHDYANSTYLHMMWGPIWEYRQMCALTSRSQSQPTNSLILSSRYQELTKQLEDFRLSTPPMSKSVEITLEIMLVHLNAPLDDIQLFAGIEGQEEARGAYVGLRDWAKTPSARQALWHAGQILRAAEMLPKALLSNFNAIAVYHAGLILWVYGILKRSITTEQGPVDTAVVLNGEDLLSARKFITLDRGIPAIKSSGSQNPTQLTDVCGVMDSLTQLLRAHHDASEPSPPLVGNLPPATIMTSLRKAFSLSKEEVRNARPPGTATLVEHLEWNASQTSHDEIRLVPQPSADPADPLNLPMWHKIAILAVMSLHPFVVNFTSSSISSALPIYASTGVFGFPPKSFSQLTYFIACNILMLGASNLWWVPLANTFGRRPVILGSLLLLVFSSMWAGLATSFDSLVAARIFMGIGGAPADAVSPDVVGEIFFVHQRGRALAIYTVMLTMGSLIGAVAGGYIVADMGLSWLHWMNVLLSAITFVLCLVFQAETLYHRKESTVTFDDPDKDTAETKERVTVADAAAPSSYPSYSYMKSLRLFSYHPGLMRNLIAPYKTLRLPGVWLVSAWYAGLVGLIVTMSTVGPQLVGAPPYLWGKNVGMINIGGVLGALIGCVYTYLIADFATKRLAKKDSHGFSEPESRLVTALPALFLATSGSLIFGFVAQNPSPTGWVGLQFGFGLVALGLMQAPSVGFNYLIEAYGVLAGDCFVAVTFVRAIVSFAWTFFVGEWVTHKGAAEPFGIFGLLMGLFGLLTIPMLIWGKRLRIWTAKWVPEGSAL</sequence>
<organism evidence="13 14">
    <name type="scientific">Alternaria burnsii</name>
    <dbReference type="NCBI Taxonomy" id="1187904"/>
    <lineage>
        <taxon>Eukaryota</taxon>
        <taxon>Fungi</taxon>
        <taxon>Dikarya</taxon>
        <taxon>Ascomycota</taxon>
        <taxon>Pezizomycotina</taxon>
        <taxon>Dothideomycetes</taxon>
        <taxon>Pleosporomycetidae</taxon>
        <taxon>Pleosporales</taxon>
        <taxon>Pleosporineae</taxon>
        <taxon>Pleosporaceae</taxon>
        <taxon>Alternaria</taxon>
        <taxon>Alternaria sect. Alternaria</taxon>
    </lineage>
</organism>
<dbReference type="GO" id="GO:0008270">
    <property type="term" value="F:zinc ion binding"/>
    <property type="evidence" value="ECO:0007669"/>
    <property type="project" value="UniProtKB-KW"/>
</dbReference>
<feature type="domain" description="C2H2-type" evidence="11">
    <location>
        <begin position="24"/>
        <end position="51"/>
    </location>
</feature>
<protein>
    <submittedName>
        <fullName evidence="13">C6 transcription factor</fullName>
    </submittedName>
</protein>
<dbReference type="FunFam" id="3.30.160.60:FF:002343">
    <property type="entry name" value="Zinc finger protein 33A"/>
    <property type="match status" value="1"/>
</dbReference>
<dbReference type="GO" id="GO:0022857">
    <property type="term" value="F:transmembrane transporter activity"/>
    <property type="evidence" value="ECO:0007669"/>
    <property type="project" value="InterPro"/>
</dbReference>
<comment type="subcellular location">
    <subcellularLocation>
        <location evidence="1">Membrane</location>
        <topology evidence="1">Multi-pass membrane protein</topology>
    </subcellularLocation>
</comment>
<evidence type="ECO:0000259" key="12">
    <source>
        <dbReference type="PROSITE" id="PS50850"/>
    </source>
</evidence>
<gene>
    <name evidence="13" type="ORF">GT037_009775</name>
</gene>
<evidence type="ECO:0000256" key="10">
    <source>
        <dbReference type="SAM" id="Phobius"/>
    </source>
</evidence>
<dbReference type="PANTHER" id="PTHR47660">
    <property type="entry name" value="TRANSCRIPTION FACTOR WITH C2H2 AND ZN(2)-CYS(6) DNA BINDING DOMAIN (EUROFUNG)-RELATED-RELATED"/>
    <property type="match status" value="1"/>
</dbReference>
<feature type="compositionally biased region" description="Polar residues" evidence="9">
    <location>
        <begin position="139"/>
        <end position="150"/>
    </location>
</feature>
<dbReference type="PROSITE" id="PS50850">
    <property type="entry name" value="MFS"/>
    <property type="match status" value="1"/>
</dbReference>
<dbReference type="EMBL" id="JAAABM010000017">
    <property type="protein sequence ID" value="KAF7672265.1"/>
    <property type="molecule type" value="Genomic_DNA"/>
</dbReference>
<evidence type="ECO:0000256" key="6">
    <source>
        <dbReference type="ARBA" id="ARBA00023163"/>
    </source>
</evidence>
<evidence type="ECO:0000256" key="1">
    <source>
        <dbReference type="ARBA" id="ARBA00004141"/>
    </source>
</evidence>
<dbReference type="GO" id="GO:0006351">
    <property type="term" value="P:DNA-templated transcription"/>
    <property type="evidence" value="ECO:0007669"/>
    <property type="project" value="InterPro"/>
</dbReference>
<dbReference type="SUPFAM" id="SSF57667">
    <property type="entry name" value="beta-beta-alpha zinc fingers"/>
    <property type="match status" value="1"/>
</dbReference>
<keyword evidence="4" id="KW-0862">Zinc</keyword>
<feature type="transmembrane region" description="Helical" evidence="10">
    <location>
        <begin position="973"/>
        <end position="994"/>
    </location>
</feature>
<keyword evidence="6" id="KW-0804">Transcription</keyword>
<dbReference type="InterPro" id="IPR013087">
    <property type="entry name" value="Znf_C2H2_type"/>
</dbReference>
<evidence type="ECO:0000256" key="7">
    <source>
        <dbReference type="ARBA" id="ARBA00023242"/>
    </source>
</evidence>
<reference evidence="13" key="1">
    <citation type="submission" date="2020-01" db="EMBL/GenBank/DDBJ databases">
        <authorList>
            <person name="Feng Z.H.Z."/>
        </authorList>
    </citation>
    <scope>NUCLEOTIDE SEQUENCE</scope>
    <source>
        <strain evidence="13">CBS107.38</strain>
    </source>
</reference>
<feature type="transmembrane region" description="Helical" evidence="10">
    <location>
        <begin position="1032"/>
        <end position="1055"/>
    </location>
</feature>
<feature type="transmembrane region" description="Helical" evidence="10">
    <location>
        <begin position="733"/>
        <end position="751"/>
    </location>
</feature>
<feature type="transmembrane region" description="Helical" evidence="10">
    <location>
        <begin position="1233"/>
        <end position="1254"/>
    </location>
</feature>
<evidence type="ECO:0000259" key="11">
    <source>
        <dbReference type="PROSITE" id="PS50157"/>
    </source>
</evidence>
<comment type="caution">
    <text evidence="13">The sequence shown here is derived from an EMBL/GenBank/DDBJ whole genome shotgun (WGS) entry which is preliminary data.</text>
</comment>
<keyword evidence="10" id="KW-0812">Transmembrane</keyword>
<evidence type="ECO:0000256" key="9">
    <source>
        <dbReference type="SAM" id="MobiDB-lite"/>
    </source>
</evidence>
<keyword evidence="7" id="KW-0539">Nucleus</keyword>
<dbReference type="CDD" id="cd12148">
    <property type="entry name" value="fungal_TF_MHR"/>
    <property type="match status" value="1"/>
</dbReference>
<dbReference type="Pfam" id="PF04082">
    <property type="entry name" value="Fungal_trans"/>
    <property type="match status" value="1"/>
</dbReference>
<dbReference type="InterPro" id="IPR036236">
    <property type="entry name" value="Znf_C2H2_sf"/>
</dbReference>
<keyword evidence="14" id="KW-1185">Reference proteome</keyword>
<dbReference type="Gene3D" id="3.30.160.60">
    <property type="entry name" value="Classic Zinc Finger"/>
    <property type="match status" value="2"/>
</dbReference>
<dbReference type="Proteomes" id="UP000596902">
    <property type="component" value="Unassembled WGS sequence"/>
</dbReference>
<dbReference type="SMART" id="SM00355">
    <property type="entry name" value="ZnF_C2H2"/>
    <property type="match status" value="2"/>
</dbReference>
<reference evidence="13" key="2">
    <citation type="submission" date="2020-08" db="EMBL/GenBank/DDBJ databases">
        <title>Draft Genome Sequence of Cumin Blight Pathogen Alternaria burnsii.</title>
        <authorList>
            <person name="Feng Z."/>
        </authorList>
    </citation>
    <scope>NUCLEOTIDE SEQUENCE</scope>
    <source>
        <strain evidence="13">CBS107.38</strain>
    </source>
</reference>
<feature type="transmembrane region" description="Helical" evidence="10">
    <location>
        <begin position="1331"/>
        <end position="1351"/>
    </location>
</feature>
<feature type="domain" description="C2H2-type" evidence="11">
    <location>
        <begin position="52"/>
        <end position="79"/>
    </location>
</feature>
<dbReference type="GO" id="GO:0003677">
    <property type="term" value="F:DNA binding"/>
    <property type="evidence" value="ECO:0007669"/>
    <property type="project" value="InterPro"/>
</dbReference>
<dbReference type="PANTHER" id="PTHR47660:SF2">
    <property type="entry name" value="TRANSCRIPTION FACTOR WITH C2H2 AND ZN(2)-CYS(6) DNA BINDING DOMAIN (EUROFUNG)"/>
    <property type="match status" value="1"/>
</dbReference>
<keyword evidence="10" id="KW-1133">Transmembrane helix</keyword>
<dbReference type="InterPro" id="IPR007219">
    <property type="entry name" value="XnlR_reg_dom"/>
</dbReference>
<dbReference type="GO" id="GO:0016020">
    <property type="term" value="C:membrane"/>
    <property type="evidence" value="ECO:0007669"/>
    <property type="project" value="UniProtKB-SubCell"/>
</dbReference>
<dbReference type="Pfam" id="PF00096">
    <property type="entry name" value="zf-C2H2"/>
    <property type="match status" value="2"/>
</dbReference>
<keyword evidence="10" id="KW-0472">Membrane</keyword>
<evidence type="ECO:0000256" key="8">
    <source>
        <dbReference type="PROSITE-ProRule" id="PRU00042"/>
    </source>
</evidence>
<evidence type="ECO:0000256" key="3">
    <source>
        <dbReference type="ARBA" id="ARBA00022771"/>
    </source>
</evidence>